<dbReference type="SMART" id="SM00345">
    <property type="entry name" value="HTH_GNTR"/>
    <property type="match status" value="1"/>
</dbReference>
<dbReference type="Proteomes" id="UP000517753">
    <property type="component" value="Unassembled WGS sequence"/>
</dbReference>
<protein>
    <submittedName>
        <fullName evidence="6">DNA-binding FadR family transcriptional regulator</fullName>
    </submittedName>
</protein>
<keyword evidence="1" id="KW-0805">Transcription regulation</keyword>
<evidence type="ECO:0000256" key="1">
    <source>
        <dbReference type="ARBA" id="ARBA00023015"/>
    </source>
</evidence>
<dbReference type="SMART" id="SM00895">
    <property type="entry name" value="FCD"/>
    <property type="match status" value="1"/>
</dbReference>
<dbReference type="InterPro" id="IPR008920">
    <property type="entry name" value="TF_FadR/GntR_C"/>
</dbReference>
<dbReference type="Pfam" id="PF00392">
    <property type="entry name" value="GntR"/>
    <property type="match status" value="1"/>
</dbReference>
<dbReference type="AlphaFoldDB" id="A0A7Y9K0T0"/>
<dbReference type="InterPro" id="IPR000524">
    <property type="entry name" value="Tscrpt_reg_HTH_GntR"/>
</dbReference>
<dbReference type="SUPFAM" id="SSF46785">
    <property type="entry name" value="Winged helix' DNA-binding domain"/>
    <property type="match status" value="1"/>
</dbReference>
<gene>
    <name evidence="6" type="ORF">HD841_000976</name>
</gene>
<evidence type="ECO:0000259" key="5">
    <source>
        <dbReference type="PROSITE" id="PS50949"/>
    </source>
</evidence>
<keyword evidence="7" id="KW-1185">Reference proteome</keyword>
<dbReference type="InterPro" id="IPR036388">
    <property type="entry name" value="WH-like_DNA-bd_sf"/>
</dbReference>
<dbReference type="Gene3D" id="1.20.120.530">
    <property type="entry name" value="GntR ligand-binding domain-like"/>
    <property type="match status" value="1"/>
</dbReference>
<dbReference type="InterPro" id="IPR011711">
    <property type="entry name" value="GntR_C"/>
</dbReference>
<reference evidence="6 7" key="2">
    <citation type="submission" date="2020-08" db="EMBL/GenBank/DDBJ databases">
        <title>The Agave Microbiome: Exploring the role of microbial communities in plant adaptations to desert environments.</title>
        <authorList>
            <person name="Partida-Martinez L.P."/>
        </authorList>
    </citation>
    <scope>NUCLEOTIDE SEQUENCE [LARGE SCALE GENOMIC DNA]</scope>
    <source>
        <strain evidence="6 7">AS2.3</strain>
    </source>
</reference>
<keyword evidence="2 6" id="KW-0238">DNA-binding</keyword>
<dbReference type="Gene3D" id="1.10.10.10">
    <property type="entry name" value="Winged helix-like DNA-binding domain superfamily/Winged helix DNA-binding domain"/>
    <property type="match status" value="1"/>
</dbReference>
<evidence type="ECO:0000256" key="3">
    <source>
        <dbReference type="ARBA" id="ARBA00023163"/>
    </source>
</evidence>
<evidence type="ECO:0000256" key="4">
    <source>
        <dbReference type="SAM" id="MobiDB-lite"/>
    </source>
</evidence>
<dbReference type="Pfam" id="PF07729">
    <property type="entry name" value="FCD"/>
    <property type="match status" value="1"/>
</dbReference>
<dbReference type="PROSITE" id="PS50949">
    <property type="entry name" value="HTH_GNTR"/>
    <property type="match status" value="1"/>
</dbReference>
<dbReference type="CDD" id="cd07377">
    <property type="entry name" value="WHTH_GntR"/>
    <property type="match status" value="1"/>
</dbReference>
<reference evidence="6 7" key="1">
    <citation type="submission" date="2020-07" db="EMBL/GenBank/DDBJ databases">
        <authorList>
            <person name="Partida-Martinez L."/>
            <person name="Huntemann M."/>
            <person name="Clum A."/>
            <person name="Wang J."/>
            <person name="Palaniappan K."/>
            <person name="Ritter S."/>
            <person name="Chen I.-M."/>
            <person name="Stamatis D."/>
            <person name="Reddy T."/>
            <person name="O'Malley R."/>
            <person name="Daum C."/>
            <person name="Shapiro N."/>
            <person name="Ivanova N."/>
            <person name="Kyrpides N."/>
            <person name="Woyke T."/>
        </authorList>
    </citation>
    <scope>NUCLEOTIDE SEQUENCE [LARGE SCALE GENOMIC DNA]</scope>
    <source>
        <strain evidence="6 7">AS2.3</strain>
    </source>
</reference>
<evidence type="ECO:0000313" key="7">
    <source>
        <dbReference type="Proteomes" id="UP000517753"/>
    </source>
</evidence>
<evidence type="ECO:0000313" key="6">
    <source>
        <dbReference type="EMBL" id="NYD89207.1"/>
    </source>
</evidence>
<sequence>MVHLLGKHEQGDRSMAVLESNPSGQASLVRQLGADIVSGQHPPGSILPGEFALAGRYNVSRGVIREVLRTLGAKGLWESRRKIGTRVRERRDWNLLDPELLDWMFTDSPPASFVRSLFQLRIIIEPAAAEIAAVKRTAHQLAMMGSALEAMAERGLTSEVGRDADHRFHALILKATHNELLINLSPGIAAAVRSTTFFTYRDEDLHRDPMPQHRDLFEAIAEADANGAKAAAEALIRQAQLDTEAALERSARVASLQQA</sequence>
<dbReference type="PANTHER" id="PTHR43537">
    <property type="entry name" value="TRANSCRIPTIONAL REGULATOR, GNTR FAMILY"/>
    <property type="match status" value="1"/>
</dbReference>
<dbReference type="EMBL" id="JACCBY010000001">
    <property type="protein sequence ID" value="NYD89207.1"/>
    <property type="molecule type" value="Genomic_DNA"/>
</dbReference>
<dbReference type="RefSeq" id="WP_257015232.1">
    <property type="nucleotide sequence ID" value="NZ_JACCBY010000001.1"/>
</dbReference>
<keyword evidence="3" id="KW-0804">Transcription</keyword>
<organism evidence="6 7">
    <name type="scientific">Sphingomonas melonis</name>
    <dbReference type="NCBI Taxonomy" id="152682"/>
    <lineage>
        <taxon>Bacteria</taxon>
        <taxon>Pseudomonadati</taxon>
        <taxon>Pseudomonadota</taxon>
        <taxon>Alphaproteobacteria</taxon>
        <taxon>Sphingomonadales</taxon>
        <taxon>Sphingomonadaceae</taxon>
        <taxon>Sphingomonas</taxon>
    </lineage>
</organism>
<dbReference type="PANTHER" id="PTHR43537:SF44">
    <property type="entry name" value="GNTR FAMILY REGULATORY PROTEIN"/>
    <property type="match status" value="1"/>
</dbReference>
<proteinExistence type="predicted"/>
<feature type="domain" description="HTH gntR-type" evidence="5">
    <location>
        <begin position="22"/>
        <end position="90"/>
    </location>
</feature>
<dbReference type="GO" id="GO:0003677">
    <property type="term" value="F:DNA binding"/>
    <property type="evidence" value="ECO:0007669"/>
    <property type="project" value="UniProtKB-KW"/>
</dbReference>
<accession>A0A7Y9K0T0</accession>
<feature type="compositionally biased region" description="Basic and acidic residues" evidence="4">
    <location>
        <begin position="1"/>
        <end position="12"/>
    </location>
</feature>
<evidence type="ECO:0000256" key="2">
    <source>
        <dbReference type="ARBA" id="ARBA00023125"/>
    </source>
</evidence>
<name>A0A7Y9K0T0_9SPHN</name>
<comment type="caution">
    <text evidence="6">The sequence shown here is derived from an EMBL/GenBank/DDBJ whole genome shotgun (WGS) entry which is preliminary data.</text>
</comment>
<feature type="region of interest" description="Disordered" evidence="4">
    <location>
        <begin position="1"/>
        <end position="20"/>
    </location>
</feature>
<dbReference type="InterPro" id="IPR036390">
    <property type="entry name" value="WH_DNA-bd_sf"/>
</dbReference>
<dbReference type="SUPFAM" id="SSF48008">
    <property type="entry name" value="GntR ligand-binding domain-like"/>
    <property type="match status" value="1"/>
</dbReference>
<dbReference type="GO" id="GO:0003700">
    <property type="term" value="F:DNA-binding transcription factor activity"/>
    <property type="evidence" value="ECO:0007669"/>
    <property type="project" value="InterPro"/>
</dbReference>